<name>A0A482VTD9_ASBVE</name>
<feature type="transmembrane region" description="Helical" evidence="1">
    <location>
        <begin position="78"/>
        <end position="100"/>
    </location>
</feature>
<evidence type="ECO:0000256" key="1">
    <source>
        <dbReference type="SAM" id="Phobius"/>
    </source>
</evidence>
<keyword evidence="1" id="KW-0472">Membrane</keyword>
<comment type="caution">
    <text evidence="2">The sequence shown here is derived from an EMBL/GenBank/DDBJ whole genome shotgun (WGS) entry which is preliminary data.</text>
</comment>
<sequence length="134" mass="15698">MFLLREKVSTKKQLNYLRKIKRNIFFLKDSVDVFNDIFGWIFLFNIIFGVSRSLIHLDLIVQRLNGFRNGTNNFKSTLSFLANISVVFIFWMEFVSIALICDEILKEFDTILTLVSNLVMNLLENDEVGLFFNA</sequence>
<organism evidence="2 3">
    <name type="scientific">Asbolus verrucosus</name>
    <name type="common">Desert ironclad beetle</name>
    <dbReference type="NCBI Taxonomy" id="1661398"/>
    <lineage>
        <taxon>Eukaryota</taxon>
        <taxon>Metazoa</taxon>
        <taxon>Ecdysozoa</taxon>
        <taxon>Arthropoda</taxon>
        <taxon>Hexapoda</taxon>
        <taxon>Insecta</taxon>
        <taxon>Pterygota</taxon>
        <taxon>Neoptera</taxon>
        <taxon>Endopterygota</taxon>
        <taxon>Coleoptera</taxon>
        <taxon>Polyphaga</taxon>
        <taxon>Cucujiformia</taxon>
        <taxon>Tenebrionidae</taxon>
        <taxon>Pimeliinae</taxon>
        <taxon>Asbolus</taxon>
    </lineage>
</organism>
<feature type="transmembrane region" description="Helical" evidence="1">
    <location>
        <begin position="37"/>
        <end position="57"/>
    </location>
</feature>
<dbReference type="AlphaFoldDB" id="A0A482VTD9"/>
<keyword evidence="1" id="KW-1133">Transmembrane helix</keyword>
<evidence type="ECO:0000313" key="2">
    <source>
        <dbReference type="EMBL" id="RZC35689.1"/>
    </source>
</evidence>
<proteinExistence type="predicted"/>
<accession>A0A482VTD9</accession>
<feature type="non-terminal residue" evidence="2">
    <location>
        <position position="134"/>
    </location>
</feature>
<protein>
    <recommendedName>
        <fullName evidence="4">7tm 7 domain containing protein</fullName>
    </recommendedName>
</protein>
<evidence type="ECO:0000313" key="3">
    <source>
        <dbReference type="Proteomes" id="UP000292052"/>
    </source>
</evidence>
<keyword evidence="3" id="KW-1185">Reference proteome</keyword>
<gene>
    <name evidence="2" type="ORF">BDFB_014551</name>
</gene>
<reference evidence="2 3" key="1">
    <citation type="submission" date="2017-03" db="EMBL/GenBank/DDBJ databases">
        <title>Genome of the blue death feigning beetle - Asbolus verrucosus.</title>
        <authorList>
            <person name="Rider S.D."/>
        </authorList>
    </citation>
    <scope>NUCLEOTIDE SEQUENCE [LARGE SCALE GENOMIC DNA]</scope>
    <source>
        <strain evidence="2">Butters</strain>
        <tissue evidence="2">Head and leg muscle</tissue>
    </source>
</reference>
<dbReference type="EMBL" id="QDEB01068719">
    <property type="protein sequence ID" value="RZC35689.1"/>
    <property type="molecule type" value="Genomic_DNA"/>
</dbReference>
<evidence type="ECO:0008006" key="4">
    <source>
        <dbReference type="Google" id="ProtNLM"/>
    </source>
</evidence>
<dbReference type="Proteomes" id="UP000292052">
    <property type="component" value="Unassembled WGS sequence"/>
</dbReference>
<keyword evidence="1" id="KW-0812">Transmembrane</keyword>